<proteinExistence type="predicted"/>
<evidence type="ECO:0000313" key="2">
    <source>
        <dbReference type="EMBL" id="RRV13432.1"/>
    </source>
</evidence>
<reference evidence="2 3" key="1">
    <citation type="submission" date="2018-10" db="EMBL/GenBank/DDBJ databases">
        <title>Transmission dynamics of multidrug resistant bacteria on intensive care unit surfaces.</title>
        <authorList>
            <person name="D'Souza A.W."/>
            <person name="Potter R.F."/>
            <person name="Wallace M."/>
            <person name="Shupe A."/>
            <person name="Patel S."/>
            <person name="Sun S."/>
            <person name="Gul D."/>
            <person name="Kwon J.H."/>
            <person name="Andleeb S."/>
            <person name="Burnham C.-A.D."/>
            <person name="Dantas G."/>
        </authorList>
    </citation>
    <scope>NUCLEOTIDE SEQUENCE [LARGE SCALE GENOMIC DNA]</scope>
    <source>
        <strain evidence="2 3">PX_177</strain>
    </source>
</reference>
<protein>
    <submittedName>
        <fullName evidence="2">MarR family transcriptional regulator</fullName>
    </submittedName>
</protein>
<dbReference type="EMBL" id="RHQL01000002">
    <property type="protein sequence ID" value="RRV13432.1"/>
    <property type="molecule type" value="Genomic_DNA"/>
</dbReference>
<gene>
    <name evidence="2" type="ORF">EGJ28_07425</name>
</gene>
<dbReference type="InterPro" id="IPR036388">
    <property type="entry name" value="WH-like_DNA-bd_sf"/>
</dbReference>
<dbReference type="Gene3D" id="1.10.10.10">
    <property type="entry name" value="Winged helix-like DNA-binding domain superfamily/Winged helix DNA-binding domain"/>
    <property type="match status" value="1"/>
</dbReference>
<evidence type="ECO:0000259" key="1">
    <source>
        <dbReference type="SMART" id="SM00347"/>
    </source>
</evidence>
<name>A0A427EA41_9GAMM</name>
<dbReference type="Pfam" id="PF12802">
    <property type="entry name" value="MarR_2"/>
    <property type="match status" value="1"/>
</dbReference>
<evidence type="ECO:0000313" key="3">
    <source>
        <dbReference type="Proteomes" id="UP000276506"/>
    </source>
</evidence>
<dbReference type="AlphaFoldDB" id="A0A427EA41"/>
<comment type="caution">
    <text evidence="2">The sequence shown here is derived from an EMBL/GenBank/DDBJ whole genome shotgun (WGS) entry which is preliminary data.</text>
</comment>
<accession>A0A427EA41</accession>
<dbReference type="GO" id="GO:0003700">
    <property type="term" value="F:DNA-binding transcription factor activity"/>
    <property type="evidence" value="ECO:0007669"/>
    <property type="project" value="InterPro"/>
</dbReference>
<dbReference type="SUPFAM" id="SSF46785">
    <property type="entry name" value="Winged helix' DNA-binding domain"/>
    <property type="match status" value="1"/>
</dbReference>
<dbReference type="InterPro" id="IPR036390">
    <property type="entry name" value="WH_DNA-bd_sf"/>
</dbReference>
<dbReference type="Proteomes" id="UP000276506">
    <property type="component" value="Unassembled WGS sequence"/>
</dbReference>
<sequence length="180" mass="19660">MCCQSTPMSSKKNKQSVSFDRKVHSETGAYLAELVDEVLRLNGRILSARKPSGLGGSGQAIVLASVVLAAEPPTVARIARSLGYSRQAVQRVADALAKEGHVQYVDNPHHKTSRQLVATELGKQAYEQANQESAQWTARISQGLDPESLVRTLSDLRQIRRNLEQDKQARGSPAASEKQQ</sequence>
<feature type="domain" description="HTH marR-type" evidence="1">
    <location>
        <begin position="47"/>
        <end position="149"/>
    </location>
</feature>
<dbReference type="SMART" id="SM00347">
    <property type="entry name" value="HTH_MARR"/>
    <property type="match status" value="1"/>
</dbReference>
<dbReference type="InterPro" id="IPR000835">
    <property type="entry name" value="HTH_MarR-typ"/>
</dbReference>
<organism evidence="2 3">
    <name type="scientific">Stutzerimonas xanthomarina</name>
    <dbReference type="NCBI Taxonomy" id="271420"/>
    <lineage>
        <taxon>Bacteria</taxon>
        <taxon>Pseudomonadati</taxon>
        <taxon>Pseudomonadota</taxon>
        <taxon>Gammaproteobacteria</taxon>
        <taxon>Pseudomonadales</taxon>
        <taxon>Pseudomonadaceae</taxon>
        <taxon>Stutzerimonas</taxon>
    </lineage>
</organism>